<protein>
    <submittedName>
        <fullName evidence="2">Uncharacterized protein</fullName>
    </submittedName>
</protein>
<name>A0AAD9LXI9_9PEZI</name>
<comment type="caution">
    <text evidence="2">The sequence shown here is derived from an EMBL/GenBank/DDBJ whole genome shotgun (WGS) entry which is preliminary data.</text>
</comment>
<evidence type="ECO:0000313" key="3">
    <source>
        <dbReference type="Proteomes" id="UP001232148"/>
    </source>
</evidence>
<organism evidence="2 3">
    <name type="scientific">Colletotrichum zoysiae</name>
    <dbReference type="NCBI Taxonomy" id="1216348"/>
    <lineage>
        <taxon>Eukaryota</taxon>
        <taxon>Fungi</taxon>
        <taxon>Dikarya</taxon>
        <taxon>Ascomycota</taxon>
        <taxon>Pezizomycotina</taxon>
        <taxon>Sordariomycetes</taxon>
        <taxon>Hypocreomycetidae</taxon>
        <taxon>Glomerellales</taxon>
        <taxon>Glomerellaceae</taxon>
        <taxon>Colletotrichum</taxon>
        <taxon>Colletotrichum graminicola species complex</taxon>
    </lineage>
</organism>
<dbReference type="Proteomes" id="UP001232148">
    <property type="component" value="Unassembled WGS sequence"/>
</dbReference>
<reference evidence="2" key="1">
    <citation type="submission" date="2021-06" db="EMBL/GenBank/DDBJ databases">
        <title>Comparative genomics, transcriptomics and evolutionary studies reveal genomic signatures of adaptation to plant cell wall in hemibiotrophic fungi.</title>
        <authorList>
            <consortium name="DOE Joint Genome Institute"/>
            <person name="Baroncelli R."/>
            <person name="Diaz J.F."/>
            <person name="Benocci T."/>
            <person name="Peng M."/>
            <person name="Battaglia E."/>
            <person name="Haridas S."/>
            <person name="Andreopoulos W."/>
            <person name="Labutti K."/>
            <person name="Pangilinan J."/>
            <person name="Floch G.L."/>
            <person name="Makela M.R."/>
            <person name="Henrissat B."/>
            <person name="Grigoriev I.V."/>
            <person name="Crouch J.A."/>
            <person name="De Vries R.P."/>
            <person name="Sukno S.A."/>
            <person name="Thon M.R."/>
        </authorList>
    </citation>
    <scope>NUCLEOTIDE SEQUENCE</scope>
    <source>
        <strain evidence="2">MAFF235873</strain>
    </source>
</reference>
<gene>
    <name evidence="2" type="ORF">LX32DRAFT_228638</name>
</gene>
<feature type="compositionally biased region" description="Basic and acidic residues" evidence="1">
    <location>
        <begin position="103"/>
        <end position="122"/>
    </location>
</feature>
<evidence type="ECO:0000256" key="1">
    <source>
        <dbReference type="SAM" id="MobiDB-lite"/>
    </source>
</evidence>
<sequence>MRRRSVPTPSFLVLPLPTPARLGPTNLSSPLSRTLYIWGKHLVTTPDQPTSTRSTVQRHALTASHRTCRRRAADRVIPWFSSSARRKPRPPLARLSAAVPPRPGDDAAKPSISERNRQEPKFSHPACIHTYIHTRTDFVPQPVSSPGQQSHHHCSPYAPPSAGTMQAIFLHRSDPESTLSIA</sequence>
<dbReference type="AlphaFoldDB" id="A0AAD9LXI9"/>
<dbReference type="EMBL" id="MU843077">
    <property type="protein sequence ID" value="KAK2021823.1"/>
    <property type="molecule type" value="Genomic_DNA"/>
</dbReference>
<evidence type="ECO:0000313" key="2">
    <source>
        <dbReference type="EMBL" id="KAK2021823.1"/>
    </source>
</evidence>
<feature type="region of interest" description="Disordered" evidence="1">
    <location>
        <begin position="82"/>
        <end position="124"/>
    </location>
</feature>
<accession>A0AAD9LXI9</accession>
<keyword evidence="3" id="KW-1185">Reference proteome</keyword>
<proteinExistence type="predicted"/>